<evidence type="ECO:0000313" key="1">
    <source>
        <dbReference type="EMBL" id="CAG6462913.1"/>
    </source>
</evidence>
<protein>
    <submittedName>
        <fullName evidence="1">(northern house mosquito) hypothetical protein</fullName>
    </submittedName>
</protein>
<sequence>MVLFLESPSFVYNVFRFSVISFVTIDLLNNVHNKRKMPFGNVFGKQKSLLSKCRYSCVRMPILALRGHHGLLDAASVLHQRRPQEGPNDVGAFLRDGVTFVLVRLKETQRKVRVQVVRHRLVGHLPREPHAITDVVDQGNARLQTGILVERRQHLVGDLSLDVAHREPVGGFFEVLPDGPVQGGRRVIVRVQHVQRSAHLEHLALLQAVAGAER</sequence>
<accession>A0A8D8FA21</accession>
<reference evidence="1" key="1">
    <citation type="submission" date="2021-05" db="EMBL/GenBank/DDBJ databases">
        <authorList>
            <person name="Alioto T."/>
            <person name="Alioto T."/>
            <person name="Gomez Garrido J."/>
        </authorList>
    </citation>
    <scope>NUCLEOTIDE SEQUENCE</scope>
</reference>
<dbReference type="AlphaFoldDB" id="A0A8D8FA21"/>
<proteinExistence type="predicted"/>
<name>A0A8D8FA21_CULPI</name>
<dbReference type="EMBL" id="HBUE01046690">
    <property type="protein sequence ID" value="CAG6462913.1"/>
    <property type="molecule type" value="Transcribed_RNA"/>
</dbReference>
<organism evidence="1">
    <name type="scientific">Culex pipiens</name>
    <name type="common">House mosquito</name>
    <dbReference type="NCBI Taxonomy" id="7175"/>
    <lineage>
        <taxon>Eukaryota</taxon>
        <taxon>Metazoa</taxon>
        <taxon>Ecdysozoa</taxon>
        <taxon>Arthropoda</taxon>
        <taxon>Hexapoda</taxon>
        <taxon>Insecta</taxon>
        <taxon>Pterygota</taxon>
        <taxon>Neoptera</taxon>
        <taxon>Endopterygota</taxon>
        <taxon>Diptera</taxon>
        <taxon>Nematocera</taxon>
        <taxon>Culicoidea</taxon>
        <taxon>Culicidae</taxon>
        <taxon>Culicinae</taxon>
        <taxon>Culicini</taxon>
        <taxon>Culex</taxon>
        <taxon>Culex</taxon>
    </lineage>
</organism>